<keyword evidence="3" id="KW-1185">Reference proteome</keyword>
<protein>
    <submittedName>
        <fullName evidence="2">Flagellar hook-length control protein FliK</fullName>
    </submittedName>
</protein>
<organism evidence="2 3">
    <name type="scientific">Roseateles amylovorans</name>
    <dbReference type="NCBI Taxonomy" id="2978473"/>
    <lineage>
        <taxon>Bacteria</taxon>
        <taxon>Pseudomonadati</taxon>
        <taxon>Pseudomonadota</taxon>
        <taxon>Betaproteobacteria</taxon>
        <taxon>Burkholderiales</taxon>
        <taxon>Sphaerotilaceae</taxon>
        <taxon>Roseateles</taxon>
    </lineage>
</organism>
<dbReference type="Proteomes" id="UP001064933">
    <property type="component" value="Chromosome"/>
</dbReference>
<name>A0ABY6AUJ9_9BURK</name>
<sequence length="350" mass="36471">MATTGSASTSTGPIQAVGATGRVHAVLRDLPGAPGGLLPGQVLRLTQGRVGGEGAGDGAGKGGGAWQLASLDSDQVLTLLQPPLEDLMPGDQLLLRVRTVSPRLELEVLERRSPSTAGASDRPSDRLSDGAADASSKRSSTRSFEGASEGDGGWAQFAALRGDLAAWRRQMLSELTAARAGDAARPTPLTLAADWAMALSHGRAPMGPGGEPFWLLPLAYWVRDEPDARSAPHRGADRSPDPSSEDAPGADPALSLLLKWRGAAIGLQLQGPRDALRLTLLAENDVVLAALRAELPRLVAALVRAGFRLSRLGWRRQALWVPADPPSAEPPLPVHGPLLQAGATLVVALQ</sequence>
<evidence type="ECO:0000256" key="1">
    <source>
        <dbReference type="SAM" id="MobiDB-lite"/>
    </source>
</evidence>
<keyword evidence="2" id="KW-0282">Flagellum</keyword>
<keyword evidence="2" id="KW-0966">Cell projection</keyword>
<accession>A0ABY6AUJ9</accession>
<feature type="compositionally biased region" description="Basic and acidic residues" evidence="1">
    <location>
        <begin position="229"/>
        <end position="240"/>
    </location>
</feature>
<dbReference type="EMBL" id="CP104562">
    <property type="protein sequence ID" value="UXH76692.1"/>
    <property type="molecule type" value="Genomic_DNA"/>
</dbReference>
<keyword evidence="2" id="KW-0969">Cilium</keyword>
<evidence type="ECO:0000313" key="3">
    <source>
        <dbReference type="Proteomes" id="UP001064933"/>
    </source>
</evidence>
<dbReference type="RefSeq" id="WP_261756427.1">
    <property type="nucleotide sequence ID" value="NZ_CP104562.2"/>
</dbReference>
<proteinExistence type="predicted"/>
<gene>
    <name evidence="2" type="ORF">N4261_16810</name>
</gene>
<evidence type="ECO:0000313" key="2">
    <source>
        <dbReference type="EMBL" id="UXH76692.1"/>
    </source>
</evidence>
<feature type="region of interest" description="Disordered" evidence="1">
    <location>
        <begin position="109"/>
        <end position="150"/>
    </location>
</feature>
<reference evidence="2" key="1">
    <citation type="submission" date="2022-10" db="EMBL/GenBank/DDBJ databases">
        <title>Characterization and whole genome sequencing of a new Roseateles species, isolated from fresh water.</title>
        <authorList>
            <person name="Guliayeva D.Y."/>
            <person name="Akhremchuk A.E."/>
            <person name="Sikolenko M.A."/>
            <person name="Valentovich L.N."/>
            <person name="Sidarenka A.V."/>
        </authorList>
    </citation>
    <scope>NUCLEOTIDE SEQUENCE</scope>
    <source>
        <strain evidence="2">BIM B-1768</strain>
    </source>
</reference>
<feature type="region of interest" description="Disordered" evidence="1">
    <location>
        <begin position="229"/>
        <end position="250"/>
    </location>
</feature>